<comment type="subcellular location">
    <subcellularLocation>
        <location evidence="1">Cell membrane</location>
        <topology evidence="1">Multi-pass membrane protein</topology>
    </subcellularLocation>
</comment>
<reference evidence="10" key="1">
    <citation type="submission" date="2016-10" db="EMBL/GenBank/DDBJ databases">
        <title>Sequence of Gallionella enrichment culture.</title>
        <authorList>
            <person name="Poehlein A."/>
            <person name="Muehling M."/>
            <person name="Daniel R."/>
        </authorList>
    </citation>
    <scope>NUCLEOTIDE SEQUENCE</scope>
</reference>
<feature type="transmembrane region" description="Helical" evidence="7">
    <location>
        <begin position="309"/>
        <end position="330"/>
    </location>
</feature>
<evidence type="ECO:0000313" key="10">
    <source>
        <dbReference type="EMBL" id="OIQ81858.1"/>
    </source>
</evidence>
<evidence type="ECO:0000259" key="9">
    <source>
        <dbReference type="Pfam" id="PF12704"/>
    </source>
</evidence>
<evidence type="ECO:0000256" key="3">
    <source>
        <dbReference type="ARBA" id="ARBA00022475"/>
    </source>
</evidence>
<keyword evidence="6 7" id="KW-0472">Membrane</keyword>
<name>A0A1J5QF60_9ZZZZ</name>
<evidence type="ECO:0000256" key="1">
    <source>
        <dbReference type="ARBA" id="ARBA00004651"/>
    </source>
</evidence>
<comment type="caution">
    <text evidence="10">The sequence shown here is derived from an EMBL/GenBank/DDBJ whole genome shotgun (WGS) entry which is preliminary data.</text>
</comment>
<dbReference type="AlphaFoldDB" id="A0A1J5QF60"/>
<feature type="domain" description="ABC3 transporter permease C-terminal" evidence="8">
    <location>
        <begin position="260"/>
        <end position="372"/>
    </location>
</feature>
<accession>A0A1J5QF60</accession>
<keyword evidence="4 7" id="KW-0812">Transmembrane</keyword>
<evidence type="ECO:0000256" key="6">
    <source>
        <dbReference type="ARBA" id="ARBA00023136"/>
    </source>
</evidence>
<dbReference type="Pfam" id="PF12704">
    <property type="entry name" value="MacB_PCD"/>
    <property type="match status" value="1"/>
</dbReference>
<dbReference type="InterPro" id="IPR003838">
    <property type="entry name" value="ABC3_permease_C"/>
</dbReference>
<evidence type="ECO:0000256" key="2">
    <source>
        <dbReference type="ARBA" id="ARBA00022448"/>
    </source>
</evidence>
<feature type="domain" description="MacB-like periplasmic core" evidence="9">
    <location>
        <begin position="19"/>
        <end position="224"/>
    </location>
</feature>
<keyword evidence="5 7" id="KW-1133">Transmembrane helix</keyword>
<gene>
    <name evidence="10" type="ORF">GALL_363710</name>
</gene>
<sequence>MNVSLARSSLLHEGRRYLAAVLAVSFAGLLLIVQMALLLGLFGSVSLIIEQSSAALWIGYRNTQSVDLGRDLPPGSDLQAWQHPAVTAVERLHLGFGDWRRDDGVAISATINAIDTRPGALAFAHLLTPQQRKLLEEPDAILIDRADQAKLGAQLGGLAEINGKRVRVAGLVDGIRAIGGVNVLASFNTARTIDPGFVTGDETTYYLVALKPGTNARLVAHELNDRHPYKRYSVWRAREFSVQSQLYWLFESGAGTGAGVATLLGLIVGIVITSQTLAASILASVKEFAALRALGVSQWALRKIVLEQAFWIGLIGLALTALLSAAAAWLGIVTSIAMKFPWWLLSGSAVVILAIALGSGWYALGALYKADPATLLR</sequence>
<keyword evidence="3" id="KW-1003">Cell membrane</keyword>
<protein>
    <submittedName>
        <fullName evidence="10">FtsX-like permease family protein</fullName>
    </submittedName>
</protein>
<proteinExistence type="predicted"/>
<evidence type="ECO:0000256" key="7">
    <source>
        <dbReference type="SAM" id="Phobius"/>
    </source>
</evidence>
<evidence type="ECO:0000256" key="5">
    <source>
        <dbReference type="ARBA" id="ARBA00022989"/>
    </source>
</evidence>
<keyword evidence="2" id="KW-0813">Transport</keyword>
<dbReference type="InterPro" id="IPR051125">
    <property type="entry name" value="ABC-4/HrtB_transporter"/>
</dbReference>
<dbReference type="PANTHER" id="PTHR43738">
    <property type="entry name" value="ABC TRANSPORTER, MEMBRANE PROTEIN"/>
    <property type="match status" value="1"/>
</dbReference>
<feature type="transmembrane region" description="Helical" evidence="7">
    <location>
        <begin position="17"/>
        <end position="42"/>
    </location>
</feature>
<feature type="transmembrane region" description="Helical" evidence="7">
    <location>
        <begin position="342"/>
        <end position="364"/>
    </location>
</feature>
<dbReference type="Pfam" id="PF02687">
    <property type="entry name" value="FtsX"/>
    <property type="match status" value="1"/>
</dbReference>
<dbReference type="EMBL" id="MLJW01000872">
    <property type="protein sequence ID" value="OIQ81858.1"/>
    <property type="molecule type" value="Genomic_DNA"/>
</dbReference>
<feature type="transmembrane region" description="Helical" evidence="7">
    <location>
        <begin position="246"/>
        <end position="272"/>
    </location>
</feature>
<dbReference type="PANTHER" id="PTHR43738:SF1">
    <property type="entry name" value="HEMIN TRANSPORT SYSTEM PERMEASE PROTEIN HRTB-RELATED"/>
    <property type="match status" value="1"/>
</dbReference>
<dbReference type="GO" id="GO:0005886">
    <property type="term" value="C:plasma membrane"/>
    <property type="evidence" value="ECO:0007669"/>
    <property type="project" value="UniProtKB-SubCell"/>
</dbReference>
<evidence type="ECO:0000259" key="8">
    <source>
        <dbReference type="Pfam" id="PF02687"/>
    </source>
</evidence>
<organism evidence="10">
    <name type="scientific">mine drainage metagenome</name>
    <dbReference type="NCBI Taxonomy" id="410659"/>
    <lineage>
        <taxon>unclassified sequences</taxon>
        <taxon>metagenomes</taxon>
        <taxon>ecological metagenomes</taxon>
    </lineage>
</organism>
<dbReference type="InterPro" id="IPR025857">
    <property type="entry name" value="MacB_PCD"/>
</dbReference>
<evidence type="ECO:0000256" key="4">
    <source>
        <dbReference type="ARBA" id="ARBA00022692"/>
    </source>
</evidence>